<comment type="caution">
    <text evidence="8">The sequence shown here is derived from an EMBL/GenBank/DDBJ whole genome shotgun (WGS) entry which is preliminary data.</text>
</comment>
<evidence type="ECO:0000259" key="7">
    <source>
        <dbReference type="Pfam" id="PF09349"/>
    </source>
</evidence>
<keyword evidence="4" id="KW-0659">Purine metabolism</keyword>
<dbReference type="NCBIfam" id="TIGR03164">
    <property type="entry name" value="UHCUDC"/>
    <property type="match status" value="1"/>
</dbReference>
<comment type="pathway">
    <text evidence="2">Purine metabolism; urate degradation; (S)-allantoin from urate: step 3/3.</text>
</comment>
<dbReference type="RefSeq" id="WP_324697980.1">
    <property type="nucleotide sequence ID" value="NZ_JAYMYJ010000152.1"/>
</dbReference>
<dbReference type="EC" id="4.1.1.97" evidence="3"/>
<dbReference type="InterPro" id="IPR036778">
    <property type="entry name" value="OHCU_decarboxylase_sf"/>
</dbReference>
<dbReference type="PANTHER" id="PTHR43466:SF1">
    <property type="entry name" value="2-OXO-4-HYDROXY-4-CARBOXY-5-UREIDOIMIDAZOLINE DECARBOXYLASE-RELATED"/>
    <property type="match status" value="1"/>
</dbReference>
<reference evidence="9" key="1">
    <citation type="submission" date="2023-07" db="EMBL/GenBank/DDBJ databases">
        <title>The carbon used by Thiothrix.</title>
        <authorList>
            <person name="Chen L."/>
        </authorList>
    </citation>
    <scope>NUCLEOTIDE SEQUENCE [LARGE SCALE GENOMIC DNA]</scope>
</reference>
<sequence length="169" mass="18341">MKTSIATLNQLNQAAFVALLGGVYEHSPWMAERCSAQAPFADVEALLQAMRATLAAASHQEQLALLRAHPDLAGKAALRGELTAESTREQAGAGLGTLTPDEFARFTALNEGYQARFGFPFIMAVKNASKHQILGGFEQRIDHTPEAEFTMALEQVNRIAAFRIADLIE</sequence>
<dbReference type="Proteomes" id="UP001308005">
    <property type="component" value="Unassembled WGS sequence"/>
</dbReference>
<evidence type="ECO:0000313" key="8">
    <source>
        <dbReference type="EMBL" id="MEB4593215.1"/>
    </source>
</evidence>
<comment type="catalytic activity">
    <reaction evidence="1">
        <text>5-hydroxy-2-oxo-4-ureido-2,5-dihydro-1H-imidazole-5-carboxylate + H(+) = (S)-allantoin + CO2</text>
        <dbReference type="Rhea" id="RHEA:26301"/>
        <dbReference type="ChEBI" id="CHEBI:15378"/>
        <dbReference type="ChEBI" id="CHEBI:15678"/>
        <dbReference type="ChEBI" id="CHEBI:16526"/>
        <dbReference type="ChEBI" id="CHEBI:58639"/>
        <dbReference type="EC" id="4.1.1.97"/>
    </reaction>
</comment>
<accession>A0ABU6D299</accession>
<keyword evidence="6 8" id="KW-0456">Lyase</keyword>
<dbReference type="Pfam" id="PF09349">
    <property type="entry name" value="OHCU_decarbox"/>
    <property type="match status" value="1"/>
</dbReference>
<feature type="domain" description="Oxo-4-hydroxy-4-carboxy-5-ureidoimidazoline decarboxylase" evidence="7">
    <location>
        <begin position="9"/>
        <end position="164"/>
    </location>
</feature>
<evidence type="ECO:0000256" key="5">
    <source>
        <dbReference type="ARBA" id="ARBA00022793"/>
    </source>
</evidence>
<evidence type="ECO:0000313" key="9">
    <source>
        <dbReference type="Proteomes" id="UP001308005"/>
    </source>
</evidence>
<dbReference type="GO" id="GO:0051997">
    <property type="term" value="F:2-oxo-4-hydroxy-4-carboxy-5-ureidoimidazoline decarboxylase activity"/>
    <property type="evidence" value="ECO:0007669"/>
    <property type="project" value="UniProtKB-EC"/>
</dbReference>
<name>A0ABU6D299_9GAMM</name>
<keyword evidence="5" id="KW-0210">Decarboxylase</keyword>
<proteinExistence type="predicted"/>
<dbReference type="SUPFAM" id="SSF158694">
    <property type="entry name" value="UraD-Like"/>
    <property type="match status" value="1"/>
</dbReference>
<dbReference type="InterPro" id="IPR018020">
    <property type="entry name" value="OHCU_decarboxylase"/>
</dbReference>
<dbReference type="Gene3D" id="1.10.3330.10">
    <property type="entry name" value="Oxo-4-hydroxy-4-carboxy-5-ureidoimidazoline decarboxylase"/>
    <property type="match status" value="1"/>
</dbReference>
<keyword evidence="9" id="KW-1185">Reference proteome</keyword>
<evidence type="ECO:0000256" key="1">
    <source>
        <dbReference type="ARBA" id="ARBA00001163"/>
    </source>
</evidence>
<evidence type="ECO:0000256" key="6">
    <source>
        <dbReference type="ARBA" id="ARBA00023239"/>
    </source>
</evidence>
<organism evidence="8 9">
    <name type="scientific">Candidatus Thiothrix phosphatis</name>
    <dbReference type="NCBI Taxonomy" id="3112415"/>
    <lineage>
        <taxon>Bacteria</taxon>
        <taxon>Pseudomonadati</taxon>
        <taxon>Pseudomonadota</taxon>
        <taxon>Gammaproteobacteria</taxon>
        <taxon>Thiotrichales</taxon>
        <taxon>Thiotrichaceae</taxon>
        <taxon>Thiothrix</taxon>
    </lineage>
</organism>
<dbReference type="PANTHER" id="PTHR43466">
    <property type="entry name" value="2-OXO-4-HYDROXY-4-CARBOXY-5-UREIDOIMIDAZOLINE DECARBOXYLASE-RELATED"/>
    <property type="match status" value="1"/>
</dbReference>
<reference evidence="8 9" key="2">
    <citation type="submission" date="2024-01" db="EMBL/GenBank/DDBJ databases">
        <authorList>
            <person name="Xie X."/>
        </authorList>
    </citation>
    <scope>NUCLEOTIDE SEQUENCE [LARGE SCALE GENOMIC DNA]</scope>
    <source>
        <strain evidence="8">SCUT-1</strain>
    </source>
</reference>
<gene>
    <name evidence="8" type="primary">uraD</name>
    <name evidence="8" type="ORF">VSS37_19720</name>
</gene>
<protein>
    <recommendedName>
        <fullName evidence="3">2-oxo-4-hydroxy-4-carboxy-5-ureidoimidazoline decarboxylase</fullName>
        <ecNumber evidence="3">4.1.1.97</ecNumber>
    </recommendedName>
</protein>
<evidence type="ECO:0000256" key="2">
    <source>
        <dbReference type="ARBA" id="ARBA00004754"/>
    </source>
</evidence>
<evidence type="ECO:0000256" key="3">
    <source>
        <dbReference type="ARBA" id="ARBA00012257"/>
    </source>
</evidence>
<dbReference type="EMBL" id="JAYMYJ010000152">
    <property type="protein sequence ID" value="MEB4593215.1"/>
    <property type="molecule type" value="Genomic_DNA"/>
</dbReference>
<evidence type="ECO:0000256" key="4">
    <source>
        <dbReference type="ARBA" id="ARBA00022631"/>
    </source>
</evidence>
<dbReference type="InterPro" id="IPR017580">
    <property type="entry name" value="OHCU_decarboxylase-1"/>
</dbReference>